<feature type="domain" description="VWFA" evidence="2">
    <location>
        <begin position="10"/>
        <end position="194"/>
    </location>
</feature>
<dbReference type="CDD" id="cd00198">
    <property type="entry name" value="vWFA"/>
    <property type="match status" value="1"/>
</dbReference>
<dbReference type="PANTHER" id="PTHR47824">
    <property type="entry name" value="UBIQUITIN-LIKE DOMAIN-CONTAINING PROTEIN"/>
    <property type="match status" value="1"/>
</dbReference>
<reference evidence="4" key="1">
    <citation type="submission" date="2025-08" db="UniProtKB">
        <authorList>
            <consortium name="RefSeq"/>
        </authorList>
    </citation>
    <scope>IDENTIFICATION</scope>
</reference>
<evidence type="ECO:0000313" key="3">
    <source>
        <dbReference type="Proteomes" id="UP000694888"/>
    </source>
</evidence>
<dbReference type="InterPro" id="IPR002035">
    <property type="entry name" value="VWF_A"/>
</dbReference>
<dbReference type="PANTHER" id="PTHR47824:SF3">
    <property type="entry name" value="UBIQUITIN-LIKE DOMAIN-CONTAINING PROTEIN"/>
    <property type="match status" value="1"/>
</dbReference>
<sequence>MAMPPGGPMEVVFSFDTTGSMSQVLDEVKGRINDIVQRLQADIPGFRVGIIAHGDYCDAEHFYDIRLLDLTENVVDVVTFVANTEGTGGGDIPECYELALRRACEMSWSPGSRRVLVVIGDAYPHGPDYDMNKDGIDWTQELNTLISKDVKVYGVQVQEDPDSTSFFQKLSRDSGGQHLKLANMGTICQVIMGICYREQGAEMFLNYEAELRAKQGTSIGADLENVLGTLRHDDSVQSLINGKKDDNDKDVADIASDMDASDLDGDDSGFGESLSTSTRGSETKLSGKIKVSKGSKTGKASKETTKHLQNPSDVKQISRAKRGCAAKVLNQKERKIIQTKTSTGHEAVAKRKKRATQKKPTPALRPMRECVSAQKFAYKNLSWSRWQPAVIPAQGKLRGQWRQISQSGSQYFWRSDLLKLCKSRLDTLPGHATLFEVGVHSPGNRRIKVVYVKSSKVIGDKSRGVFSLPWYSGMFRSIRKQLNESVNANGCVDKVCVRWAFVNEDSKAVKKNILKEYDYAWNGSRSDFGVNLTEVNS</sequence>
<gene>
    <name evidence="4" type="primary">LOC101845642</name>
</gene>
<dbReference type="Proteomes" id="UP000694888">
    <property type="component" value="Unplaced"/>
</dbReference>
<dbReference type="PROSITE" id="PS50234">
    <property type="entry name" value="VWFA"/>
    <property type="match status" value="1"/>
</dbReference>
<evidence type="ECO:0000256" key="1">
    <source>
        <dbReference type="SAM" id="MobiDB-lite"/>
    </source>
</evidence>
<feature type="compositionally biased region" description="Acidic residues" evidence="1">
    <location>
        <begin position="259"/>
        <end position="269"/>
    </location>
</feature>
<feature type="region of interest" description="Disordered" evidence="1">
    <location>
        <begin position="258"/>
        <end position="311"/>
    </location>
</feature>
<dbReference type="SUPFAM" id="SSF53300">
    <property type="entry name" value="vWA-like"/>
    <property type="match status" value="1"/>
</dbReference>
<keyword evidence="3" id="KW-1185">Reference proteome</keyword>
<dbReference type="RefSeq" id="XP_005106397.1">
    <property type="nucleotide sequence ID" value="XM_005106340.3"/>
</dbReference>
<dbReference type="SMART" id="SM00327">
    <property type="entry name" value="VWA"/>
    <property type="match status" value="1"/>
</dbReference>
<evidence type="ECO:0000259" key="2">
    <source>
        <dbReference type="PROSITE" id="PS50234"/>
    </source>
</evidence>
<proteinExistence type="predicted"/>
<dbReference type="GeneID" id="101845642"/>
<evidence type="ECO:0000313" key="4">
    <source>
        <dbReference type="RefSeq" id="XP_005106397.1"/>
    </source>
</evidence>
<protein>
    <submittedName>
        <fullName evidence="4">Uncharacterized protein LOC101845642</fullName>
    </submittedName>
</protein>
<dbReference type="InterPro" id="IPR036465">
    <property type="entry name" value="vWFA_dom_sf"/>
</dbReference>
<name>A0ABM0K1A1_APLCA</name>
<dbReference type="Gene3D" id="3.40.50.410">
    <property type="entry name" value="von Willebrand factor, type A domain"/>
    <property type="match status" value="1"/>
</dbReference>
<accession>A0ABM0K1A1</accession>
<organism evidence="3 4">
    <name type="scientific">Aplysia californica</name>
    <name type="common">California sea hare</name>
    <dbReference type="NCBI Taxonomy" id="6500"/>
    <lineage>
        <taxon>Eukaryota</taxon>
        <taxon>Metazoa</taxon>
        <taxon>Spiralia</taxon>
        <taxon>Lophotrochozoa</taxon>
        <taxon>Mollusca</taxon>
        <taxon>Gastropoda</taxon>
        <taxon>Heterobranchia</taxon>
        <taxon>Euthyneura</taxon>
        <taxon>Tectipleura</taxon>
        <taxon>Aplysiida</taxon>
        <taxon>Aplysioidea</taxon>
        <taxon>Aplysiidae</taxon>
        <taxon>Aplysia</taxon>
    </lineage>
</organism>
<dbReference type="Pfam" id="PF00092">
    <property type="entry name" value="VWA"/>
    <property type="match status" value="1"/>
</dbReference>